<comment type="caution">
    <text evidence="8">The sequence shown here is derived from an EMBL/GenBank/DDBJ whole genome shotgun (WGS) entry which is preliminary data.</text>
</comment>
<feature type="transmembrane region" description="Helical" evidence="6">
    <location>
        <begin position="42"/>
        <end position="64"/>
    </location>
</feature>
<sequence length="147" mass="16386">MCIINRLCYRALTRKTVAVITAIHNTMDLNTMPALTPLRGNYTALTVGLGLTVAILPLILRVFTKTYTLRQMKIEDYLLILSVAGLIGYSPVLVVASHTGQGIHQWNLTVKQFLKTLNLTNVLELVYCLVILPAKLSVLIQLKRILL</sequence>
<keyword evidence="9" id="KW-1185">Reference proteome</keyword>
<keyword evidence="2 6" id="KW-0812">Transmembrane</keyword>
<comment type="subcellular location">
    <subcellularLocation>
        <location evidence="1">Membrane</location>
        <topology evidence="1">Multi-pass membrane protein</topology>
    </subcellularLocation>
</comment>
<evidence type="ECO:0000256" key="6">
    <source>
        <dbReference type="SAM" id="Phobius"/>
    </source>
</evidence>
<evidence type="ECO:0000259" key="7">
    <source>
        <dbReference type="Pfam" id="PF20684"/>
    </source>
</evidence>
<evidence type="ECO:0000256" key="4">
    <source>
        <dbReference type="ARBA" id="ARBA00023136"/>
    </source>
</evidence>
<feature type="transmembrane region" description="Helical" evidence="6">
    <location>
        <begin position="76"/>
        <end position="99"/>
    </location>
</feature>
<dbReference type="AlphaFoldDB" id="A0AAD4KW48"/>
<evidence type="ECO:0000256" key="2">
    <source>
        <dbReference type="ARBA" id="ARBA00022692"/>
    </source>
</evidence>
<feature type="domain" description="Rhodopsin" evidence="7">
    <location>
        <begin position="60"/>
        <end position="146"/>
    </location>
</feature>
<accession>A0AAD4KW48</accession>
<dbReference type="Proteomes" id="UP001201262">
    <property type="component" value="Unassembled WGS sequence"/>
</dbReference>
<comment type="similarity">
    <text evidence="5">Belongs to the SAT4 family.</text>
</comment>
<name>A0AAD4KW48_9EURO</name>
<organism evidence="8 9">
    <name type="scientific">Talaromyces proteolyticus</name>
    <dbReference type="NCBI Taxonomy" id="1131652"/>
    <lineage>
        <taxon>Eukaryota</taxon>
        <taxon>Fungi</taxon>
        <taxon>Dikarya</taxon>
        <taxon>Ascomycota</taxon>
        <taxon>Pezizomycotina</taxon>
        <taxon>Eurotiomycetes</taxon>
        <taxon>Eurotiomycetidae</taxon>
        <taxon>Eurotiales</taxon>
        <taxon>Trichocomaceae</taxon>
        <taxon>Talaromyces</taxon>
        <taxon>Talaromyces sect. Bacilispori</taxon>
    </lineage>
</organism>
<dbReference type="Pfam" id="PF20684">
    <property type="entry name" value="Fung_rhodopsin"/>
    <property type="match status" value="1"/>
</dbReference>
<dbReference type="RefSeq" id="XP_046072702.1">
    <property type="nucleotide sequence ID" value="XM_046216264.1"/>
</dbReference>
<evidence type="ECO:0000313" key="9">
    <source>
        <dbReference type="Proteomes" id="UP001201262"/>
    </source>
</evidence>
<dbReference type="PANTHER" id="PTHR33048">
    <property type="entry name" value="PTH11-LIKE INTEGRAL MEMBRANE PROTEIN (AFU_ORTHOLOGUE AFUA_5G11245)"/>
    <property type="match status" value="1"/>
</dbReference>
<gene>
    <name evidence="8" type="ORF">BGW36DRAFT_379842</name>
</gene>
<reference evidence="8" key="1">
    <citation type="submission" date="2021-12" db="EMBL/GenBank/DDBJ databases">
        <title>Convergent genome expansion in fungi linked to evolution of root-endophyte symbiosis.</title>
        <authorList>
            <consortium name="DOE Joint Genome Institute"/>
            <person name="Ke Y.-H."/>
            <person name="Bonito G."/>
            <person name="Liao H.-L."/>
            <person name="Looney B."/>
            <person name="Rojas-Flechas A."/>
            <person name="Nash J."/>
            <person name="Hameed K."/>
            <person name="Schadt C."/>
            <person name="Martin F."/>
            <person name="Crous P.W."/>
            <person name="Miettinen O."/>
            <person name="Magnuson J.K."/>
            <person name="Labbe J."/>
            <person name="Jacobson D."/>
            <person name="Doktycz M.J."/>
            <person name="Veneault-Fourrey C."/>
            <person name="Kuo A."/>
            <person name="Mondo S."/>
            <person name="Calhoun S."/>
            <person name="Riley R."/>
            <person name="Ohm R."/>
            <person name="LaButti K."/>
            <person name="Andreopoulos B."/>
            <person name="Pangilinan J."/>
            <person name="Nolan M."/>
            <person name="Tritt A."/>
            <person name="Clum A."/>
            <person name="Lipzen A."/>
            <person name="Daum C."/>
            <person name="Barry K."/>
            <person name="Grigoriev I.V."/>
            <person name="Vilgalys R."/>
        </authorList>
    </citation>
    <scope>NUCLEOTIDE SEQUENCE</scope>
    <source>
        <strain evidence="8">PMI_201</strain>
    </source>
</reference>
<evidence type="ECO:0000256" key="1">
    <source>
        <dbReference type="ARBA" id="ARBA00004141"/>
    </source>
</evidence>
<keyword evidence="3 6" id="KW-1133">Transmembrane helix</keyword>
<dbReference type="InterPro" id="IPR049326">
    <property type="entry name" value="Rhodopsin_dom_fungi"/>
</dbReference>
<proteinExistence type="inferred from homology"/>
<dbReference type="GeneID" id="70246551"/>
<dbReference type="GO" id="GO:0016020">
    <property type="term" value="C:membrane"/>
    <property type="evidence" value="ECO:0007669"/>
    <property type="project" value="UniProtKB-SubCell"/>
</dbReference>
<feature type="transmembrane region" description="Helical" evidence="6">
    <location>
        <begin position="119"/>
        <end position="140"/>
    </location>
</feature>
<protein>
    <recommendedName>
        <fullName evidence="7">Rhodopsin domain-containing protein</fullName>
    </recommendedName>
</protein>
<dbReference type="InterPro" id="IPR052337">
    <property type="entry name" value="SAT4-like"/>
</dbReference>
<dbReference type="PANTHER" id="PTHR33048:SF47">
    <property type="entry name" value="INTEGRAL MEMBRANE PROTEIN-RELATED"/>
    <property type="match status" value="1"/>
</dbReference>
<evidence type="ECO:0000256" key="5">
    <source>
        <dbReference type="ARBA" id="ARBA00038359"/>
    </source>
</evidence>
<evidence type="ECO:0000256" key="3">
    <source>
        <dbReference type="ARBA" id="ARBA00022989"/>
    </source>
</evidence>
<dbReference type="EMBL" id="JAJTJA010000006">
    <property type="protein sequence ID" value="KAH8698001.1"/>
    <property type="molecule type" value="Genomic_DNA"/>
</dbReference>
<keyword evidence="4 6" id="KW-0472">Membrane</keyword>
<evidence type="ECO:0000313" key="8">
    <source>
        <dbReference type="EMBL" id="KAH8698001.1"/>
    </source>
</evidence>